<dbReference type="Proteomes" id="UP001143543">
    <property type="component" value="Unassembled WGS sequence"/>
</dbReference>
<proteinExistence type="predicted"/>
<name>A0ABQ5MEQ8_9FLAO</name>
<dbReference type="EMBL" id="BRVO01000001">
    <property type="protein sequence ID" value="GLB47882.1"/>
    <property type="molecule type" value="Genomic_DNA"/>
</dbReference>
<protein>
    <submittedName>
        <fullName evidence="1">Uncharacterized protein</fullName>
    </submittedName>
</protein>
<gene>
    <name evidence="1" type="ORF">Y10_02500</name>
</gene>
<evidence type="ECO:0000313" key="1">
    <source>
        <dbReference type="EMBL" id="GLB47882.1"/>
    </source>
</evidence>
<comment type="caution">
    <text evidence="1">The sequence shown here is derived from an EMBL/GenBank/DDBJ whole genome shotgun (WGS) entry which is preliminary data.</text>
</comment>
<organism evidence="1 2">
    <name type="scientific">Neptunitalea lumnitzerae</name>
    <dbReference type="NCBI Taxonomy" id="2965509"/>
    <lineage>
        <taxon>Bacteria</taxon>
        <taxon>Pseudomonadati</taxon>
        <taxon>Bacteroidota</taxon>
        <taxon>Flavobacteriia</taxon>
        <taxon>Flavobacteriales</taxon>
        <taxon>Flavobacteriaceae</taxon>
        <taxon>Neptunitalea</taxon>
    </lineage>
</organism>
<reference evidence="1" key="1">
    <citation type="submission" date="2022-07" db="EMBL/GenBank/DDBJ databases">
        <title>Taxonomy of Novel Oxalotrophic and Methylotrophic Bacteria.</title>
        <authorList>
            <person name="Sahin N."/>
            <person name="Tani A."/>
        </authorList>
    </citation>
    <scope>NUCLEOTIDE SEQUENCE</scope>
    <source>
        <strain evidence="1">Y10</strain>
    </source>
</reference>
<keyword evidence="2" id="KW-1185">Reference proteome</keyword>
<evidence type="ECO:0000313" key="2">
    <source>
        <dbReference type="Proteomes" id="UP001143543"/>
    </source>
</evidence>
<sequence length="281" mass="32091">MFAQNANTFEVAVKKTNTYLSVYSQVQPYHFEISLNEYTLPKEDILALHKEYNITNDSIDTIDTYEFLGYLQDKIIHHLVTAINQPEFNTAKIENLFHSNLGILISDDGLLYNFMLDEKTGGSYRSYLSFVYYKPLTTELKVTAEQLRNKELPPPYSAFSGDGFTAIKKMTSATNEVQYIAEGYVKGCGTCFITYVSLITLRNANFETDFSYAVETRLNVADISYSNHLNTITITYDTSDLTPDCYCTEEESHKDYNPENSSKKCICIFNYSNGNFKPSNF</sequence>
<accession>A0ABQ5MEQ8</accession>